<evidence type="ECO:0000256" key="12">
    <source>
        <dbReference type="ARBA" id="ARBA00023012"/>
    </source>
</evidence>
<dbReference type="InterPro" id="IPR029151">
    <property type="entry name" value="Sensor-like_sf"/>
</dbReference>
<dbReference type="EMBL" id="CP036347">
    <property type="protein sequence ID" value="QDU03546.1"/>
    <property type="molecule type" value="Genomic_DNA"/>
</dbReference>
<dbReference type="InterPro" id="IPR036097">
    <property type="entry name" value="HisK_dim/P_sf"/>
</dbReference>
<comment type="subcellular location">
    <subcellularLocation>
        <location evidence="2">Cell membrane</location>
        <topology evidence="2">Multi-pass membrane protein</topology>
    </subcellularLocation>
</comment>
<keyword evidence="13 16" id="KW-0472">Membrane</keyword>
<keyword evidence="7 16" id="KW-0812">Transmembrane</keyword>
<dbReference type="CDD" id="cd16922">
    <property type="entry name" value="HATPase_EvgS-ArcB-TorS-like"/>
    <property type="match status" value="1"/>
</dbReference>
<evidence type="ECO:0000256" key="4">
    <source>
        <dbReference type="ARBA" id="ARBA00022475"/>
    </source>
</evidence>
<evidence type="ECO:0000256" key="5">
    <source>
        <dbReference type="ARBA" id="ARBA00022553"/>
    </source>
</evidence>
<dbReference type="SUPFAM" id="SSF52172">
    <property type="entry name" value="CheY-like"/>
    <property type="match status" value="1"/>
</dbReference>
<feature type="domain" description="Histidine kinase" evidence="17">
    <location>
        <begin position="411"/>
        <end position="636"/>
    </location>
</feature>
<dbReference type="PROSITE" id="PS50110">
    <property type="entry name" value="RESPONSE_REGULATORY"/>
    <property type="match status" value="1"/>
</dbReference>
<evidence type="ECO:0000256" key="14">
    <source>
        <dbReference type="ARBA" id="ARBA00023306"/>
    </source>
</evidence>
<dbReference type="SMART" id="SM00387">
    <property type="entry name" value="HATPase_c"/>
    <property type="match status" value="1"/>
</dbReference>
<dbReference type="PANTHER" id="PTHR45339:SF1">
    <property type="entry name" value="HYBRID SIGNAL TRANSDUCTION HISTIDINE KINASE J"/>
    <property type="match status" value="1"/>
</dbReference>
<dbReference type="PROSITE" id="PS50109">
    <property type="entry name" value="HIS_KIN"/>
    <property type="match status" value="1"/>
</dbReference>
<feature type="transmembrane region" description="Helical" evidence="16">
    <location>
        <begin position="355"/>
        <end position="378"/>
    </location>
</feature>
<dbReference type="Gene3D" id="3.40.50.2300">
    <property type="match status" value="1"/>
</dbReference>
<dbReference type="InterPro" id="IPR036890">
    <property type="entry name" value="HATPase_C_sf"/>
</dbReference>
<dbReference type="Gene3D" id="3.30.565.10">
    <property type="entry name" value="Histidine kinase-like ATPase, C-terminal domain"/>
    <property type="match status" value="1"/>
</dbReference>
<sequence length="803" mass="89188">MKQLNNNKSLILKRGLAIFLPLTVLLSGIAAFVYRTHCKTDLLTVQQDELNCIRLARDKVESQFKPVFQTLQVLSQHSQLISCLTDKNGVSRQERSILIDEFLRVSRNTGDFDQIRLLDSAGKETVRVNYNSGKPFEVPAAKLQNKSERYYFQDCQLLTEGSIYLSPVDLNFENGVIEQFRVATADGIQSWSPRIWRKSNQGAVVKPLLRIGTPVVDSQGTNQGYLILNYHFGTILNQLDQIDSIPSPHGVESKLMMLNSDGYWLRNADTDWILMQPGRNNASFRKEYPDLWSEIKDQTEGQFHSQQGLVTFTTTGINHSVVACDAKPNTLGIQRTWKLVSLVPQTTLASRNDAFLYWLLSALLLFEIILAVGCFLLARSQVERENTQLDLIQAKTDAETANQAKSDFLANMSHEIRTPMTSIIGYTDLLLEEHDDLADIDQQKTTLNTIKRNADHLLCLINDILDLAKVEAGKTELETIAFSFQQLLHDIQSLFQKTARNNGINFSLRATGIIPDQIESDPTRLRQILVNLIGNAIKFTETGSVSVEVSCGQGTGPLPLLTFKIVDTGIGISADRIQNLFTPFTQADTSTTRKFGGTGLGLTISKRLVELLGGSISIESQLNQGTTVNFTIPVRITAPDTTSASHLAFNNANSFCSVETDHLHQPLKGFHILVVDDRYDNRRLFSHVLEKSGARTTVAEDGQVAIDLMNSAIHSDEPFDAILMDMQMPVLDGYQATQILRAKGLQIPVIALTANALSGDDQKCLDCGCDAYLTKPLNRKQLLVLLEQYLIAAPLALCADSQA</sequence>
<comment type="catalytic activity">
    <reaction evidence="1">
        <text>ATP + protein L-histidine = ADP + protein N-phospho-L-histidine.</text>
        <dbReference type="EC" id="2.7.13.3"/>
    </reaction>
</comment>
<name>A0A517WE62_9PLAN</name>
<dbReference type="PRINTS" id="PR00344">
    <property type="entry name" value="BCTRLSENSOR"/>
</dbReference>
<dbReference type="GO" id="GO:0005524">
    <property type="term" value="F:ATP binding"/>
    <property type="evidence" value="ECO:0007669"/>
    <property type="project" value="UniProtKB-KW"/>
</dbReference>
<keyword evidence="10" id="KW-0067">ATP-binding</keyword>
<evidence type="ECO:0000256" key="15">
    <source>
        <dbReference type="PROSITE-ProRule" id="PRU00169"/>
    </source>
</evidence>
<dbReference type="FunFam" id="3.30.565.10:FF:000010">
    <property type="entry name" value="Sensor histidine kinase RcsC"/>
    <property type="match status" value="1"/>
</dbReference>
<dbReference type="AlphaFoldDB" id="A0A517WE62"/>
<dbReference type="InterPro" id="IPR003661">
    <property type="entry name" value="HisK_dim/P_dom"/>
</dbReference>
<dbReference type="SUPFAM" id="SSF55874">
    <property type="entry name" value="ATPase domain of HSP90 chaperone/DNA topoisomerase II/histidine kinase"/>
    <property type="match status" value="1"/>
</dbReference>
<dbReference type="SMART" id="SM00388">
    <property type="entry name" value="HisKA"/>
    <property type="match status" value="1"/>
</dbReference>
<dbReference type="EC" id="2.7.13.3" evidence="3"/>
<dbReference type="SUPFAM" id="SSF47384">
    <property type="entry name" value="Homodimeric domain of signal transducing histidine kinase"/>
    <property type="match status" value="1"/>
</dbReference>
<evidence type="ECO:0000256" key="6">
    <source>
        <dbReference type="ARBA" id="ARBA00022679"/>
    </source>
</evidence>
<dbReference type="InterPro" id="IPR048760">
    <property type="entry name" value="VP0354-like_sensor_dom"/>
</dbReference>
<evidence type="ECO:0000256" key="3">
    <source>
        <dbReference type="ARBA" id="ARBA00012438"/>
    </source>
</evidence>
<dbReference type="GO" id="GO:0000155">
    <property type="term" value="F:phosphorelay sensor kinase activity"/>
    <property type="evidence" value="ECO:0007669"/>
    <property type="project" value="InterPro"/>
</dbReference>
<dbReference type="InterPro" id="IPR005467">
    <property type="entry name" value="His_kinase_dom"/>
</dbReference>
<dbReference type="Gene3D" id="3.30.450.20">
    <property type="entry name" value="PAS domain"/>
    <property type="match status" value="2"/>
</dbReference>
<keyword evidence="14" id="KW-0131">Cell cycle</keyword>
<dbReference type="Pfam" id="PF02518">
    <property type="entry name" value="HATPase_c"/>
    <property type="match status" value="1"/>
</dbReference>
<dbReference type="InterPro" id="IPR011006">
    <property type="entry name" value="CheY-like_superfamily"/>
</dbReference>
<keyword evidence="9" id="KW-0418">Kinase</keyword>
<feature type="modified residue" description="4-aspartylphosphate" evidence="15">
    <location>
        <position position="725"/>
    </location>
</feature>
<keyword evidence="12" id="KW-0902">Two-component regulatory system</keyword>
<evidence type="ECO:0000256" key="2">
    <source>
        <dbReference type="ARBA" id="ARBA00004651"/>
    </source>
</evidence>
<dbReference type="GO" id="GO:0005886">
    <property type="term" value="C:plasma membrane"/>
    <property type="evidence" value="ECO:0007669"/>
    <property type="project" value="UniProtKB-SubCell"/>
</dbReference>
<evidence type="ECO:0000313" key="20">
    <source>
        <dbReference type="Proteomes" id="UP000320722"/>
    </source>
</evidence>
<keyword evidence="6 19" id="KW-0808">Transferase</keyword>
<evidence type="ECO:0000259" key="18">
    <source>
        <dbReference type="PROSITE" id="PS50110"/>
    </source>
</evidence>
<dbReference type="Pfam" id="PF00512">
    <property type="entry name" value="HisKA"/>
    <property type="match status" value="1"/>
</dbReference>
<reference evidence="19 20" key="1">
    <citation type="submission" date="2019-02" db="EMBL/GenBank/DDBJ databases">
        <title>Deep-cultivation of Planctomycetes and their phenomic and genomic characterization uncovers novel biology.</title>
        <authorList>
            <person name="Wiegand S."/>
            <person name="Jogler M."/>
            <person name="Boedeker C."/>
            <person name="Pinto D."/>
            <person name="Vollmers J."/>
            <person name="Rivas-Marin E."/>
            <person name="Kohn T."/>
            <person name="Peeters S.H."/>
            <person name="Heuer A."/>
            <person name="Rast P."/>
            <person name="Oberbeckmann S."/>
            <person name="Bunk B."/>
            <person name="Jeske O."/>
            <person name="Meyerdierks A."/>
            <person name="Storesund J.E."/>
            <person name="Kallscheuer N."/>
            <person name="Luecker S."/>
            <person name="Lage O.M."/>
            <person name="Pohl T."/>
            <person name="Merkel B.J."/>
            <person name="Hornburger P."/>
            <person name="Mueller R.-W."/>
            <person name="Bruemmer F."/>
            <person name="Labrenz M."/>
            <person name="Spormann A.M."/>
            <person name="Op den Camp H."/>
            <person name="Overmann J."/>
            <person name="Amann R."/>
            <person name="Jetten M.S.M."/>
            <person name="Mascher T."/>
            <person name="Medema M.H."/>
            <person name="Devos D.P."/>
            <person name="Kaster A.-K."/>
            <person name="Ovreas L."/>
            <person name="Rohde M."/>
            <person name="Galperin M.Y."/>
            <person name="Jogler C."/>
        </authorList>
    </citation>
    <scope>NUCLEOTIDE SEQUENCE [LARGE SCALE GENOMIC DNA]</scope>
    <source>
        <strain evidence="19 20">V6</strain>
    </source>
</reference>
<feature type="domain" description="Response regulatory" evidence="18">
    <location>
        <begin position="671"/>
        <end position="790"/>
    </location>
</feature>
<keyword evidence="5 15" id="KW-0597">Phosphoprotein</keyword>
<evidence type="ECO:0000313" key="19">
    <source>
        <dbReference type="EMBL" id="QDU03546.1"/>
    </source>
</evidence>
<dbReference type="Pfam" id="PF21623">
    <property type="entry name" value="HK_sensor_dom_bact"/>
    <property type="match status" value="2"/>
</dbReference>
<keyword evidence="11 16" id="KW-1133">Transmembrane helix</keyword>
<dbReference type="CDD" id="cd00082">
    <property type="entry name" value="HisKA"/>
    <property type="match status" value="1"/>
</dbReference>
<evidence type="ECO:0000256" key="8">
    <source>
        <dbReference type="ARBA" id="ARBA00022741"/>
    </source>
</evidence>
<dbReference type="FunFam" id="1.10.287.130:FF:000038">
    <property type="entry name" value="Sensory transduction histidine kinase"/>
    <property type="match status" value="1"/>
</dbReference>
<evidence type="ECO:0000256" key="7">
    <source>
        <dbReference type="ARBA" id="ARBA00022692"/>
    </source>
</evidence>
<dbReference type="InterPro" id="IPR003594">
    <property type="entry name" value="HATPase_dom"/>
</dbReference>
<evidence type="ECO:0000259" key="17">
    <source>
        <dbReference type="PROSITE" id="PS50109"/>
    </source>
</evidence>
<gene>
    <name evidence="19" type="primary">rpfC_4</name>
    <name evidence="19" type="ORF">V6x_32670</name>
</gene>
<evidence type="ECO:0000256" key="10">
    <source>
        <dbReference type="ARBA" id="ARBA00022840"/>
    </source>
</evidence>
<evidence type="ECO:0000256" key="16">
    <source>
        <dbReference type="SAM" id="Phobius"/>
    </source>
</evidence>
<dbReference type="PANTHER" id="PTHR45339">
    <property type="entry name" value="HYBRID SIGNAL TRANSDUCTION HISTIDINE KINASE J"/>
    <property type="match status" value="1"/>
</dbReference>
<dbReference type="InterPro" id="IPR001789">
    <property type="entry name" value="Sig_transdc_resp-reg_receiver"/>
</dbReference>
<dbReference type="Gene3D" id="1.10.287.130">
    <property type="match status" value="1"/>
</dbReference>
<protein>
    <recommendedName>
        <fullName evidence="3">histidine kinase</fullName>
        <ecNumber evidence="3">2.7.13.3</ecNumber>
    </recommendedName>
</protein>
<dbReference type="SMART" id="SM00448">
    <property type="entry name" value="REC"/>
    <property type="match status" value="1"/>
</dbReference>
<keyword evidence="8" id="KW-0547">Nucleotide-binding</keyword>
<dbReference type="CDD" id="cd17546">
    <property type="entry name" value="REC_hyHK_CKI1_RcsC-like"/>
    <property type="match status" value="1"/>
</dbReference>
<evidence type="ECO:0000256" key="13">
    <source>
        <dbReference type="ARBA" id="ARBA00023136"/>
    </source>
</evidence>
<evidence type="ECO:0000256" key="9">
    <source>
        <dbReference type="ARBA" id="ARBA00022777"/>
    </source>
</evidence>
<evidence type="ECO:0000256" key="1">
    <source>
        <dbReference type="ARBA" id="ARBA00000085"/>
    </source>
</evidence>
<proteinExistence type="predicted"/>
<dbReference type="SUPFAM" id="SSF103190">
    <property type="entry name" value="Sensory domain-like"/>
    <property type="match status" value="2"/>
</dbReference>
<dbReference type="Proteomes" id="UP000320722">
    <property type="component" value="Chromosome"/>
</dbReference>
<dbReference type="InterPro" id="IPR004358">
    <property type="entry name" value="Sig_transdc_His_kin-like_C"/>
</dbReference>
<organism evidence="19 20">
    <name type="scientific">Gimesia chilikensis</name>
    <dbReference type="NCBI Taxonomy" id="2605989"/>
    <lineage>
        <taxon>Bacteria</taxon>
        <taxon>Pseudomonadati</taxon>
        <taxon>Planctomycetota</taxon>
        <taxon>Planctomycetia</taxon>
        <taxon>Planctomycetales</taxon>
        <taxon>Planctomycetaceae</taxon>
        <taxon>Gimesia</taxon>
    </lineage>
</organism>
<keyword evidence="4" id="KW-1003">Cell membrane</keyword>
<dbReference type="Pfam" id="PF00072">
    <property type="entry name" value="Response_reg"/>
    <property type="match status" value="1"/>
</dbReference>
<evidence type="ECO:0000256" key="11">
    <source>
        <dbReference type="ARBA" id="ARBA00022989"/>
    </source>
</evidence>
<accession>A0A517WE62</accession>